<feature type="domain" description="GPI inositol-deacylase winged helix" evidence="3">
    <location>
        <begin position="653"/>
        <end position="725"/>
    </location>
</feature>
<dbReference type="SUPFAM" id="SSF48403">
    <property type="entry name" value="Ankyrin repeat"/>
    <property type="match status" value="1"/>
</dbReference>
<dbReference type="Gene3D" id="3.40.50.300">
    <property type="entry name" value="P-loop containing nucleotide triphosphate hydrolases"/>
    <property type="match status" value="1"/>
</dbReference>
<comment type="caution">
    <text evidence="5">The sequence shown here is derived from an EMBL/GenBank/DDBJ whole genome shotgun (WGS) entry which is preliminary data.</text>
</comment>
<dbReference type="OrthoDB" id="1658288at2759"/>
<feature type="domain" description="Nephrocystin 3-like N-terminal" evidence="4">
    <location>
        <begin position="369"/>
        <end position="541"/>
    </location>
</feature>
<organism evidence="5 6">
    <name type="scientific">Cudoniella acicularis</name>
    <dbReference type="NCBI Taxonomy" id="354080"/>
    <lineage>
        <taxon>Eukaryota</taxon>
        <taxon>Fungi</taxon>
        <taxon>Dikarya</taxon>
        <taxon>Ascomycota</taxon>
        <taxon>Pezizomycotina</taxon>
        <taxon>Leotiomycetes</taxon>
        <taxon>Helotiales</taxon>
        <taxon>Tricladiaceae</taxon>
        <taxon>Cudoniella</taxon>
    </lineage>
</organism>
<dbReference type="PANTHER" id="PTHR10039">
    <property type="entry name" value="AMELOGENIN"/>
    <property type="match status" value="1"/>
</dbReference>
<gene>
    <name evidence="5" type="ORF">G7Y89_g6250</name>
</gene>
<evidence type="ECO:0000256" key="1">
    <source>
        <dbReference type="ARBA" id="ARBA00022737"/>
    </source>
</evidence>
<dbReference type="Pfam" id="PF22939">
    <property type="entry name" value="WHD_GPIID"/>
    <property type="match status" value="1"/>
</dbReference>
<proteinExistence type="predicted"/>
<dbReference type="Pfam" id="PF12796">
    <property type="entry name" value="Ank_2"/>
    <property type="match status" value="1"/>
</dbReference>
<evidence type="ECO:0000259" key="3">
    <source>
        <dbReference type="Pfam" id="PF22939"/>
    </source>
</evidence>
<feature type="repeat" description="ANK" evidence="2">
    <location>
        <begin position="967"/>
        <end position="999"/>
    </location>
</feature>
<dbReference type="AlphaFoldDB" id="A0A8H4W4Y2"/>
<evidence type="ECO:0008006" key="7">
    <source>
        <dbReference type="Google" id="ProtNLM"/>
    </source>
</evidence>
<evidence type="ECO:0000313" key="6">
    <source>
        <dbReference type="Proteomes" id="UP000566819"/>
    </source>
</evidence>
<dbReference type="Gene3D" id="3.40.50.1580">
    <property type="entry name" value="Nucleoside phosphorylase domain"/>
    <property type="match status" value="1"/>
</dbReference>
<evidence type="ECO:0000256" key="2">
    <source>
        <dbReference type="PROSITE-ProRule" id="PRU00023"/>
    </source>
</evidence>
<dbReference type="Proteomes" id="UP000566819">
    <property type="component" value="Unassembled WGS sequence"/>
</dbReference>
<evidence type="ECO:0000259" key="4">
    <source>
        <dbReference type="Pfam" id="PF24883"/>
    </source>
</evidence>
<dbReference type="GO" id="GO:0003824">
    <property type="term" value="F:catalytic activity"/>
    <property type="evidence" value="ECO:0007669"/>
    <property type="project" value="InterPro"/>
</dbReference>
<dbReference type="InterPro" id="IPR054471">
    <property type="entry name" value="GPIID_WHD"/>
</dbReference>
<dbReference type="PANTHER" id="PTHR10039:SF10">
    <property type="entry name" value="NACHT DOMAIN-CONTAINING PROTEIN"/>
    <property type="match status" value="1"/>
</dbReference>
<sequence>MGRTLSYDDYTIAWIAVLPIEAEAALGGGEINGHNVVVATWPIGQNYGVGAATALVNQVKARFRNIWFALLVGVAAGLPNIYPEPPREHRDIRLGDVLVCVPKKASTGIIHYDLGKDTDDGFLPNGRQAETPAIVRAAIGDIKLRMKKPFKAENIFGRYLAVFQEKVGDKKFLCPSQEEDILFTTLGEMESALERIERLPRDESERTRVWYGNIGSGNSMMRNPRRRDILRDEYDLIGLEMEAAGVMNTLPTGVIRGVCDYGDGQKNKDWQPYAAAVAAVYTKGILYTITPKAGQAHTTHSTFPKDDRLLKQCLHSKGKENLNTSLLPRNPLLIKKCLDPTSQQELFDKISAYDHKRVHRRLCNKKLQGTGQWFLEHPEFLDWLDAKGSSSLWCSGIIGSGKTMIATAVVEAIKRNSARSGDTTAYFYCEYNQSDMLKATDIFASLIKQVLVHLTATHRPCPVEVQEQVWKFFGRQFTQHDLQDLYDIIISLSNDMIKIIYIIDGLDELDEREAENVLRLAQKLFGSKAKQNDSRIAIFSREEIAPHLKVPLFVPGTVHISTSNNVTTDMSSYIETVMEEKFSVCELKSDLALMEEMKKKLLKGASGMFLWVYLQVEALWDTYSSDGNMRKAIEDLPRDLEETYRRCLKRIRHGRQYTAKVLKWVSYATRPLYFNELMEAVAFDLSDKAWDSEKVPKPASLISCCANLVVLDATDQCVRFAHPSACLAAANFVSPTSHFPILVSKSKKNSDIRLPIPQDFMAAQKISGFGTIMSKISRAIAPTPNQQNKPISMRLPRKPTTITNREQYKFLRYATENWAIQTKMITRESAVWDLFRQLAVNPNKSWDFHPWISSGQSQASHLHGLLGWAVKEQHRPLLEIVLASESRNSARNFFDAPVIGGSLPALHVASRLGFEDVVKLLLRVCAVNKTDGEGYTAMHHSAEKGYVKVARLLSNVKGAKVDIPSNDKRTPLSLAAINGHDQVMLLLLGKRARFKDKDSDGWLLCRCRGKG</sequence>
<dbReference type="SMART" id="SM00248">
    <property type="entry name" value="ANK"/>
    <property type="match status" value="3"/>
</dbReference>
<dbReference type="Gene3D" id="1.25.40.20">
    <property type="entry name" value="Ankyrin repeat-containing domain"/>
    <property type="match status" value="1"/>
</dbReference>
<keyword evidence="6" id="KW-1185">Reference proteome</keyword>
<dbReference type="InterPro" id="IPR035994">
    <property type="entry name" value="Nucleoside_phosphorylase_sf"/>
</dbReference>
<dbReference type="InterPro" id="IPR027417">
    <property type="entry name" value="P-loop_NTPase"/>
</dbReference>
<accession>A0A8H4W4Y2</accession>
<dbReference type="EMBL" id="JAAMPI010000401">
    <property type="protein sequence ID" value="KAF4631875.1"/>
    <property type="molecule type" value="Genomic_DNA"/>
</dbReference>
<dbReference type="InterPro" id="IPR056884">
    <property type="entry name" value="NPHP3-like_N"/>
</dbReference>
<dbReference type="SUPFAM" id="SSF52540">
    <property type="entry name" value="P-loop containing nucleoside triphosphate hydrolases"/>
    <property type="match status" value="1"/>
</dbReference>
<dbReference type="PROSITE" id="PS50088">
    <property type="entry name" value="ANK_REPEAT"/>
    <property type="match status" value="1"/>
</dbReference>
<dbReference type="GO" id="GO:0009116">
    <property type="term" value="P:nucleoside metabolic process"/>
    <property type="evidence" value="ECO:0007669"/>
    <property type="project" value="InterPro"/>
</dbReference>
<protein>
    <recommendedName>
        <fullName evidence="7">NACHT domain-containing protein</fullName>
    </recommendedName>
</protein>
<dbReference type="SUPFAM" id="SSF53167">
    <property type="entry name" value="Purine and uridine phosphorylases"/>
    <property type="match status" value="1"/>
</dbReference>
<dbReference type="InterPro" id="IPR002110">
    <property type="entry name" value="Ankyrin_rpt"/>
</dbReference>
<dbReference type="InterPro" id="IPR036770">
    <property type="entry name" value="Ankyrin_rpt-contain_sf"/>
</dbReference>
<reference evidence="5 6" key="1">
    <citation type="submission" date="2020-03" db="EMBL/GenBank/DDBJ databases">
        <title>Draft Genome Sequence of Cudoniella acicularis.</title>
        <authorList>
            <person name="Buettner E."/>
            <person name="Kellner H."/>
        </authorList>
    </citation>
    <scope>NUCLEOTIDE SEQUENCE [LARGE SCALE GENOMIC DNA]</scope>
    <source>
        <strain evidence="5 6">DSM 108380</strain>
    </source>
</reference>
<keyword evidence="2" id="KW-0040">ANK repeat</keyword>
<keyword evidence="1" id="KW-0677">Repeat</keyword>
<name>A0A8H4W4Y2_9HELO</name>
<dbReference type="Pfam" id="PF24883">
    <property type="entry name" value="NPHP3_N"/>
    <property type="match status" value="1"/>
</dbReference>
<evidence type="ECO:0000313" key="5">
    <source>
        <dbReference type="EMBL" id="KAF4631875.1"/>
    </source>
</evidence>